<reference evidence="1 2" key="1">
    <citation type="submission" date="2017-11" db="EMBL/GenBank/DDBJ databases">
        <title>De novo assembly and phasing of dikaryotic genomes from two isolates of Puccinia coronata f. sp. avenae, the causal agent of oat crown rust.</title>
        <authorList>
            <person name="Miller M.E."/>
            <person name="Zhang Y."/>
            <person name="Omidvar V."/>
            <person name="Sperschneider J."/>
            <person name="Schwessinger B."/>
            <person name="Raley C."/>
            <person name="Palmer J.M."/>
            <person name="Garnica D."/>
            <person name="Upadhyaya N."/>
            <person name="Rathjen J."/>
            <person name="Taylor J.M."/>
            <person name="Park R.F."/>
            <person name="Dodds P.N."/>
            <person name="Hirsch C.D."/>
            <person name="Kianian S.F."/>
            <person name="Figueroa M."/>
        </authorList>
    </citation>
    <scope>NUCLEOTIDE SEQUENCE [LARGE SCALE GENOMIC DNA]</scope>
    <source>
        <strain evidence="1">12SD80</strain>
    </source>
</reference>
<dbReference type="EMBL" id="PGCI01000207">
    <property type="protein sequence ID" value="PLW34003.1"/>
    <property type="molecule type" value="Genomic_DNA"/>
</dbReference>
<sequence length="253" mass="28901">MESHSIQSIAAMANVTLQSKGLYHSMTVFESASIGLATWTKVHQTGIELDAEAELPDAKAISKMWQELLDSVSYVMDSSQELNVGGKWDLHVLFVEYKVFSRSGKYSGVDYENLLLKVIKVLHMLSEQFDELEALIVRARRSETAVYSSLYSSKKRQELVCKQRGLTQWLVSHFRGNRVLLKNQQQLDLTRVAIERTAEVSKYLGEIEMRVKLYKDNIITIHDSIRLEQAQGCRKLRASLCLVFLESIFHSPE</sequence>
<evidence type="ECO:0000313" key="2">
    <source>
        <dbReference type="Proteomes" id="UP000235392"/>
    </source>
</evidence>
<protein>
    <submittedName>
        <fullName evidence="1">Uncharacterized protein</fullName>
    </submittedName>
</protein>
<gene>
    <name evidence="1" type="ORF">PCASD_22340</name>
</gene>
<dbReference type="Proteomes" id="UP000235392">
    <property type="component" value="Unassembled WGS sequence"/>
</dbReference>
<organism evidence="1 2">
    <name type="scientific">Puccinia coronata f. sp. avenae</name>
    <dbReference type="NCBI Taxonomy" id="200324"/>
    <lineage>
        <taxon>Eukaryota</taxon>
        <taxon>Fungi</taxon>
        <taxon>Dikarya</taxon>
        <taxon>Basidiomycota</taxon>
        <taxon>Pucciniomycotina</taxon>
        <taxon>Pucciniomycetes</taxon>
        <taxon>Pucciniales</taxon>
        <taxon>Pucciniaceae</taxon>
        <taxon>Puccinia</taxon>
    </lineage>
</organism>
<name>A0A2N5U8C0_9BASI</name>
<comment type="caution">
    <text evidence="1">The sequence shown here is derived from an EMBL/GenBank/DDBJ whole genome shotgun (WGS) entry which is preliminary data.</text>
</comment>
<dbReference type="AlphaFoldDB" id="A0A2N5U8C0"/>
<accession>A0A2N5U8C0</accession>
<proteinExistence type="predicted"/>
<evidence type="ECO:0000313" key="1">
    <source>
        <dbReference type="EMBL" id="PLW34003.1"/>
    </source>
</evidence>